<dbReference type="NCBIfam" id="TIGR00498">
    <property type="entry name" value="lexA"/>
    <property type="match status" value="1"/>
</dbReference>
<dbReference type="InterPro" id="IPR036388">
    <property type="entry name" value="WH-like_DNA-bd_sf"/>
</dbReference>
<dbReference type="InterPro" id="IPR036390">
    <property type="entry name" value="WH_DNA-bd_sf"/>
</dbReference>
<dbReference type="SUPFAM" id="SSF46785">
    <property type="entry name" value="Winged helix' DNA-binding domain"/>
    <property type="match status" value="1"/>
</dbReference>
<dbReference type="CDD" id="cd06529">
    <property type="entry name" value="S24_LexA-like"/>
    <property type="match status" value="1"/>
</dbReference>
<dbReference type="Proteomes" id="UP000033869">
    <property type="component" value="Unassembled WGS sequence"/>
</dbReference>
<feature type="domain" description="Peptidase S24/S26A/S26B/S26C" evidence="13">
    <location>
        <begin position="72"/>
        <end position="185"/>
    </location>
</feature>
<dbReference type="PRINTS" id="PR00726">
    <property type="entry name" value="LEXASERPTASE"/>
</dbReference>
<dbReference type="PANTHER" id="PTHR33516:SF2">
    <property type="entry name" value="LEXA REPRESSOR-RELATED"/>
    <property type="match status" value="1"/>
</dbReference>
<keyword evidence="8" id="KW-0238">DNA-binding</keyword>
<keyword evidence="5 12" id="KW-0378">Hydrolase</keyword>
<evidence type="ECO:0000256" key="12">
    <source>
        <dbReference type="RuleBase" id="RU003991"/>
    </source>
</evidence>
<organism evidence="14 15">
    <name type="scientific">candidate division CPR2 bacterium GW2011_GWC1_41_48</name>
    <dbReference type="NCBI Taxonomy" id="1618344"/>
    <lineage>
        <taxon>Bacteria</taxon>
        <taxon>Bacteria division CPR2</taxon>
    </lineage>
</organism>
<evidence type="ECO:0000256" key="5">
    <source>
        <dbReference type="ARBA" id="ARBA00022801"/>
    </source>
</evidence>
<dbReference type="GO" id="GO:0003677">
    <property type="term" value="F:DNA binding"/>
    <property type="evidence" value="ECO:0007669"/>
    <property type="project" value="UniProtKB-KW"/>
</dbReference>
<dbReference type="GO" id="GO:0006260">
    <property type="term" value="P:DNA replication"/>
    <property type="evidence" value="ECO:0007669"/>
    <property type="project" value="UniProtKB-KW"/>
</dbReference>
<dbReference type="GO" id="GO:0045892">
    <property type="term" value="P:negative regulation of DNA-templated transcription"/>
    <property type="evidence" value="ECO:0007669"/>
    <property type="project" value="InterPro"/>
</dbReference>
<dbReference type="InterPro" id="IPR015927">
    <property type="entry name" value="Peptidase_S24_S26A/B/C"/>
</dbReference>
<dbReference type="EMBL" id="LCBL01000001">
    <property type="protein sequence ID" value="KKS09874.1"/>
    <property type="molecule type" value="Genomic_DNA"/>
</dbReference>
<proteinExistence type="inferred from homology"/>
<evidence type="ECO:0000313" key="15">
    <source>
        <dbReference type="Proteomes" id="UP000033869"/>
    </source>
</evidence>
<evidence type="ECO:0000259" key="13">
    <source>
        <dbReference type="Pfam" id="PF00717"/>
    </source>
</evidence>
<evidence type="ECO:0000256" key="1">
    <source>
        <dbReference type="ARBA" id="ARBA00007484"/>
    </source>
</evidence>
<dbReference type="Gene3D" id="2.10.109.10">
    <property type="entry name" value="Umud Fragment, subunit A"/>
    <property type="match status" value="1"/>
</dbReference>
<dbReference type="InterPro" id="IPR039418">
    <property type="entry name" value="LexA-like"/>
</dbReference>
<evidence type="ECO:0000313" key="14">
    <source>
        <dbReference type="EMBL" id="KKS09874.1"/>
    </source>
</evidence>
<dbReference type="InterPro" id="IPR050077">
    <property type="entry name" value="LexA_repressor"/>
</dbReference>
<comment type="similarity">
    <text evidence="1 12">Belongs to the peptidase S24 family.</text>
</comment>
<dbReference type="Gene3D" id="1.10.10.10">
    <property type="entry name" value="Winged helix-like DNA-binding domain superfamily/Winged helix DNA-binding domain"/>
    <property type="match status" value="1"/>
</dbReference>
<keyword evidence="6 12" id="KW-0068">Autocatalytic cleavage</keyword>
<dbReference type="NCBIfam" id="NF007621">
    <property type="entry name" value="PRK10276.1"/>
    <property type="match status" value="1"/>
</dbReference>
<accession>A0A0G0WA42</accession>
<keyword evidence="4" id="KW-0227">DNA damage</keyword>
<dbReference type="InterPro" id="IPR036286">
    <property type="entry name" value="LexA/Signal_pep-like_sf"/>
</dbReference>
<dbReference type="AlphaFoldDB" id="A0A0G0WA42"/>
<evidence type="ECO:0000256" key="9">
    <source>
        <dbReference type="ARBA" id="ARBA00023163"/>
    </source>
</evidence>
<evidence type="ECO:0000256" key="11">
    <source>
        <dbReference type="ARBA" id="ARBA00023236"/>
    </source>
</evidence>
<evidence type="ECO:0000256" key="4">
    <source>
        <dbReference type="ARBA" id="ARBA00022763"/>
    </source>
</evidence>
<reference evidence="14 15" key="1">
    <citation type="journal article" date="2015" name="Nature">
        <title>rRNA introns, odd ribosomes, and small enigmatic genomes across a large radiation of phyla.</title>
        <authorList>
            <person name="Brown C.T."/>
            <person name="Hug L.A."/>
            <person name="Thomas B.C."/>
            <person name="Sharon I."/>
            <person name="Castelle C.J."/>
            <person name="Singh A."/>
            <person name="Wilkins M.J."/>
            <person name="Williams K.H."/>
            <person name="Banfield J.F."/>
        </authorList>
    </citation>
    <scope>NUCLEOTIDE SEQUENCE [LARGE SCALE GENOMIC DNA]</scope>
</reference>
<evidence type="ECO:0000256" key="10">
    <source>
        <dbReference type="ARBA" id="ARBA00023204"/>
    </source>
</evidence>
<evidence type="ECO:0000256" key="7">
    <source>
        <dbReference type="ARBA" id="ARBA00023015"/>
    </source>
</evidence>
<dbReference type="PATRIC" id="fig|1618344.3.peg.292"/>
<dbReference type="SUPFAM" id="SSF51306">
    <property type="entry name" value="LexA/Signal peptidase"/>
    <property type="match status" value="1"/>
</dbReference>
<sequence length="192" mass="21578">MQEIYEQRKRLLNKFYDENKRLPSYSEMLSLFSLKSKNTIAYLIQKLIDDGFLEKDQKGRLIPKKLFSGIKLLGTVEAGFPTPAEEELADTITLDQYLITKREATFLLKVSGESMTGAGICPGDLVLIERGRTPKHGDVVVAEVDDEWTIKTFEKLGGHIILVPANPKFKTIVPKESLNIAGVVVAVVRKYH</sequence>
<dbReference type="InterPro" id="IPR006197">
    <property type="entry name" value="Peptidase_S24_LexA"/>
</dbReference>
<comment type="caution">
    <text evidence="14">The sequence shown here is derived from an EMBL/GenBank/DDBJ whole genome shotgun (WGS) entry which is preliminary data.</text>
</comment>
<evidence type="ECO:0000256" key="8">
    <source>
        <dbReference type="ARBA" id="ARBA00023125"/>
    </source>
</evidence>
<evidence type="ECO:0000256" key="6">
    <source>
        <dbReference type="ARBA" id="ARBA00022813"/>
    </source>
</evidence>
<keyword evidence="3" id="KW-0235">DNA replication</keyword>
<dbReference type="InterPro" id="IPR006200">
    <property type="entry name" value="LexA"/>
</dbReference>
<evidence type="ECO:0000256" key="3">
    <source>
        <dbReference type="ARBA" id="ARBA00022705"/>
    </source>
</evidence>
<dbReference type="PANTHER" id="PTHR33516">
    <property type="entry name" value="LEXA REPRESSOR"/>
    <property type="match status" value="1"/>
</dbReference>
<keyword evidence="2" id="KW-0678">Repressor</keyword>
<keyword evidence="9" id="KW-0804">Transcription</keyword>
<keyword evidence="7" id="KW-0805">Transcription regulation</keyword>
<protein>
    <submittedName>
        <fullName evidence="14">Polymerase V subunit protein</fullName>
    </submittedName>
</protein>
<dbReference type="GO" id="GO:0004252">
    <property type="term" value="F:serine-type endopeptidase activity"/>
    <property type="evidence" value="ECO:0007669"/>
    <property type="project" value="InterPro"/>
</dbReference>
<keyword evidence="11" id="KW-0742">SOS response</keyword>
<gene>
    <name evidence="14" type="ORF">UU65_C0001G0279</name>
</gene>
<evidence type="ECO:0000256" key="2">
    <source>
        <dbReference type="ARBA" id="ARBA00022491"/>
    </source>
</evidence>
<dbReference type="GO" id="GO:0009432">
    <property type="term" value="P:SOS response"/>
    <property type="evidence" value="ECO:0007669"/>
    <property type="project" value="UniProtKB-KW"/>
</dbReference>
<name>A0A0G0WA42_UNCC2</name>
<keyword evidence="10" id="KW-0234">DNA repair</keyword>
<dbReference type="Pfam" id="PF00717">
    <property type="entry name" value="Peptidase_S24"/>
    <property type="match status" value="1"/>
</dbReference>
<dbReference type="GO" id="GO:0006281">
    <property type="term" value="P:DNA repair"/>
    <property type="evidence" value="ECO:0007669"/>
    <property type="project" value="UniProtKB-KW"/>
</dbReference>